<dbReference type="RefSeq" id="WP_183907183.1">
    <property type="nucleotide sequence ID" value="NZ_JACHXZ010000001.1"/>
</dbReference>
<keyword evidence="4" id="KW-1185">Reference proteome</keyword>
<organism evidence="3 4">
    <name type="scientific">Simiduia aestuariiviva</name>
    <dbReference type="NCBI Taxonomy" id="1510459"/>
    <lineage>
        <taxon>Bacteria</taxon>
        <taxon>Pseudomonadati</taxon>
        <taxon>Pseudomonadota</taxon>
        <taxon>Gammaproteobacteria</taxon>
        <taxon>Cellvibrionales</taxon>
        <taxon>Cellvibrionaceae</taxon>
        <taxon>Simiduia</taxon>
    </lineage>
</organism>
<evidence type="ECO:0000256" key="1">
    <source>
        <dbReference type="SAM" id="MobiDB-lite"/>
    </source>
</evidence>
<gene>
    <name evidence="3" type="ORF">FHS30_000005</name>
</gene>
<protein>
    <submittedName>
        <fullName evidence="3">Uncharacterized protein</fullName>
    </submittedName>
</protein>
<accession>A0A839UJP0</accession>
<dbReference type="EMBL" id="JACHXZ010000001">
    <property type="protein sequence ID" value="MBB3166829.1"/>
    <property type="molecule type" value="Genomic_DNA"/>
</dbReference>
<sequence length="62" mass="7224">MYGKGYIYGLGAAFILWLVISQIDKRYYKKKLELLRKQLGKREEQAKKPVEDGLSKTEDTSK</sequence>
<name>A0A839UJP0_9GAMM</name>
<evidence type="ECO:0000313" key="4">
    <source>
        <dbReference type="Proteomes" id="UP000559987"/>
    </source>
</evidence>
<keyword evidence="2" id="KW-1133">Transmembrane helix</keyword>
<keyword evidence="2" id="KW-0472">Membrane</keyword>
<feature type="transmembrane region" description="Helical" evidence="2">
    <location>
        <begin position="6"/>
        <end position="23"/>
    </location>
</feature>
<dbReference type="AlphaFoldDB" id="A0A839UJP0"/>
<evidence type="ECO:0000256" key="2">
    <source>
        <dbReference type="SAM" id="Phobius"/>
    </source>
</evidence>
<proteinExistence type="predicted"/>
<feature type="region of interest" description="Disordered" evidence="1">
    <location>
        <begin position="41"/>
        <end position="62"/>
    </location>
</feature>
<comment type="caution">
    <text evidence="3">The sequence shown here is derived from an EMBL/GenBank/DDBJ whole genome shotgun (WGS) entry which is preliminary data.</text>
</comment>
<evidence type="ECO:0000313" key="3">
    <source>
        <dbReference type="EMBL" id="MBB3166829.1"/>
    </source>
</evidence>
<keyword evidence="2" id="KW-0812">Transmembrane</keyword>
<dbReference type="Proteomes" id="UP000559987">
    <property type="component" value="Unassembled WGS sequence"/>
</dbReference>
<reference evidence="3 4" key="1">
    <citation type="submission" date="2020-08" db="EMBL/GenBank/DDBJ databases">
        <title>Genomic Encyclopedia of Type Strains, Phase III (KMG-III): the genomes of soil and plant-associated and newly described type strains.</title>
        <authorList>
            <person name="Whitman W."/>
        </authorList>
    </citation>
    <scope>NUCLEOTIDE SEQUENCE [LARGE SCALE GENOMIC DNA]</scope>
    <source>
        <strain evidence="3 4">CECT 8571</strain>
    </source>
</reference>